<organism evidence="1 2">
    <name type="scientific">Alicyclobacillus cellulosilyticus</name>
    <dbReference type="NCBI Taxonomy" id="1003997"/>
    <lineage>
        <taxon>Bacteria</taxon>
        <taxon>Bacillati</taxon>
        <taxon>Bacillota</taxon>
        <taxon>Bacilli</taxon>
        <taxon>Bacillales</taxon>
        <taxon>Alicyclobacillaceae</taxon>
        <taxon>Alicyclobacillus</taxon>
    </lineage>
</organism>
<accession>A0A917KCN1</accession>
<dbReference type="PANTHER" id="PTHR34504:SF2">
    <property type="entry name" value="UPF0150 PROTEIN SSL0259"/>
    <property type="match status" value="1"/>
</dbReference>
<reference evidence="1" key="2">
    <citation type="submission" date="2020-09" db="EMBL/GenBank/DDBJ databases">
        <authorList>
            <person name="Sun Q."/>
            <person name="Ohkuma M."/>
        </authorList>
    </citation>
    <scope>NUCLEOTIDE SEQUENCE</scope>
    <source>
        <strain evidence="1">JCM 18487</strain>
    </source>
</reference>
<dbReference type="RefSeq" id="WP_229776626.1">
    <property type="nucleotide sequence ID" value="NZ_BMOY01000021.1"/>
</dbReference>
<dbReference type="InterPro" id="IPR055811">
    <property type="entry name" value="DUF7387"/>
</dbReference>
<proteinExistence type="predicted"/>
<dbReference type="Pfam" id="PF24113">
    <property type="entry name" value="DUF7387"/>
    <property type="match status" value="1"/>
</dbReference>
<evidence type="ECO:0000313" key="2">
    <source>
        <dbReference type="Proteomes" id="UP000637695"/>
    </source>
</evidence>
<reference evidence="1" key="1">
    <citation type="journal article" date="2014" name="Int. J. Syst. Evol. Microbiol.">
        <title>Complete genome sequence of Corynebacterium casei LMG S-19264T (=DSM 44701T), isolated from a smear-ripened cheese.</title>
        <authorList>
            <consortium name="US DOE Joint Genome Institute (JGI-PGF)"/>
            <person name="Walter F."/>
            <person name="Albersmeier A."/>
            <person name="Kalinowski J."/>
            <person name="Ruckert C."/>
        </authorList>
    </citation>
    <scope>NUCLEOTIDE SEQUENCE</scope>
    <source>
        <strain evidence="1">JCM 18487</strain>
    </source>
</reference>
<dbReference type="SUPFAM" id="SSF143100">
    <property type="entry name" value="TTHA1013/TTHA0281-like"/>
    <property type="match status" value="1"/>
</dbReference>
<keyword evidence="2" id="KW-1185">Reference proteome</keyword>
<dbReference type="Gene3D" id="3.30.160.250">
    <property type="match status" value="1"/>
</dbReference>
<dbReference type="Proteomes" id="UP000637695">
    <property type="component" value="Unassembled WGS sequence"/>
</dbReference>
<comment type="caution">
    <text evidence="1">The sequence shown here is derived from an EMBL/GenBank/DDBJ whole genome shotgun (WGS) entry which is preliminary data.</text>
</comment>
<dbReference type="EMBL" id="BMOY01000021">
    <property type="protein sequence ID" value="GGJ06846.1"/>
    <property type="molecule type" value="Genomic_DNA"/>
</dbReference>
<name>A0A917KCN1_9BACL</name>
<gene>
    <name evidence="1" type="ORF">GCM10010885_14960</name>
</gene>
<evidence type="ECO:0000313" key="1">
    <source>
        <dbReference type="EMBL" id="GGJ06846.1"/>
    </source>
</evidence>
<protein>
    <submittedName>
        <fullName evidence="1">Uncharacterized protein</fullName>
    </submittedName>
</protein>
<dbReference type="InterPro" id="IPR051404">
    <property type="entry name" value="TA_system_antitoxin"/>
</dbReference>
<dbReference type="AlphaFoldDB" id="A0A917KCN1"/>
<dbReference type="InterPro" id="IPR035069">
    <property type="entry name" value="TTHA1013/TTHA0281-like"/>
</dbReference>
<sequence length="60" mass="6658">MNETRPLRLTAAVTKDGKWYVARCLEVEVASQGETVEQALDNLREALELYFEDVPACAGS</sequence>
<dbReference type="PANTHER" id="PTHR34504">
    <property type="entry name" value="ANTITOXIN HICB"/>
    <property type="match status" value="1"/>
</dbReference>